<dbReference type="AlphaFoldDB" id="A0A167Y1J4"/>
<keyword evidence="1" id="KW-0472">Membrane</keyword>
<dbReference type="GO" id="GO:0005886">
    <property type="term" value="C:plasma membrane"/>
    <property type="evidence" value="ECO:0007669"/>
    <property type="project" value="InterPro"/>
</dbReference>
<feature type="transmembrane region" description="Helical" evidence="1">
    <location>
        <begin position="6"/>
        <end position="25"/>
    </location>
</feature>
<feature type="transmembrane region" description="Helical" evidence="1">
    <location>
        <begin position="280"/>
        <end position="300"/>
    </location>
</feature>
<keyword evidence="3" id="KW-1185">Reference proteome</keyword>
<dbReference type="Pfam" id="PF06687">
    <property type="entry name" value="SUR7"/>
    <property type="match status" value="1"/>
</dbReference>
<dbReference type="PANTHER" id="PTHR28019:SF7">
    <property type="entry name" value="SUR7 PROTEIN"/>
    <property type="match status" value="1"/>
</dbReference>
<dbReference type="OrthoDB" id="4159154at2759"/>
<accession>A0A167Y1J4</accession>
<feature type="transmembrane region" description="Helical" evidence="1">
    <location>
        <begin position="200"/>
        <end position="221"/>
    </location>
</feature>
<organism evidence="2 3">
    <name type="scientific">Niveomyces insectorum RCEF 264</name>
    <dbReference type="NCBI Taxonomy" id="1081102"/>
    <lineage>
        <taxon>Eukaryota</taxon>
        <taxon>Fungi</taxon>
        <taxon>Dikarya</taxon>
        <taxon>Ascomycota</taxon>
        <taxon>Pezizomycotina</taxon>
        <taxon>Sordariomycetes</taxon>
        <taxon>Hypocreomycetidae</taxon>
        <taxon>Hypocreales</taxon>
        <taxon>Cordycipitaceae</taxon>
        <taxon>Niveomyces</taxon>
    </lineage>
</organism>
<evidence type="ECO:0000313" key="2">
    <source>
        <dbReference type="EMBL" id="OAA65711.1"/>
    </source>
</evidence>
<dbReference type="InterPro" id="IPR009571">
    <property type="entry name" value="SUR7/Rim9-like_fungi"/>
</dbReference>
<reference evidence="2 3" key="1">
    <citation type="journal article" date="2016" name="Genome Biol. Evol.">
        <title>Divergent and convergent evolution of fungal pathogenicity.</title>
        <authorList>
            <person name="Shang Y."/>
            <person name="Xiao G."/>
            <person name="Zheng P."/>
            <person name="Cen K."/>
            <person name="Zhan S."/>
            <person name="Wang C."/>
        </authorList>
    </citation>
    <scope>NUCLEOTIDE SEQUENCE [LARGE SCALE GENOMIC DNA]</scope>
    <source>
        <strain evidence="2 3">RCEF 264</strain>
    </source>
</reference>
<keyword evidence="1" id="KW-1133">Transmembrane helix</keyword>
<dbReference type="Proteomes" id="UP000076874">
    <property type="component" value="Unassembled WGS sequence"/>
</dbReference>
<dbReference type="GO" id="GO:0031505">
    <property type="term" value="P:fungal-type cell wall organization"/>
    <property type="evidence" value="ECO:0007669"/>
    <property type="project" value="TreeGrafter"/>
</dbReference>
<proteinExistence type="predicted"/>
<dbReference type="InterPro" id="IPR052413">
    <property type="entry name" value="SUR7_domain"/>
</dbReference>
<gene>
    <name evidence="2" type="ORF">SPI_02498</name>
</gene>
<protein>
    <submittedName>
        <fullName evidence="2">Actin cortical patch SUR7/pH-response regulator PalI</fullName>
    </submittedName>
</protein>
<dbReference type="PANTHER" id="PTHR28019">
    <property type="entry name" value="CELL MEMBRANE PROTEIN YLR413W-RELATED"/>
    <property type="match status" value="1"/>
</dbReference>
<evidence type="ECO:0000313" key="3">
    <source>
        <dbReference type="Proteomes" id="UP000076874"/>
    </source>
</evidence>
<name>A0A167Y1J4_9HYPO</name>
<dbReference type="EMBL" id="AZHD01000003">
    <property type="protein sequence ID" value="OAA65711.1"/>
    <property type="molecule type" value="Genomic_DNA"/>
</dbReference>
<sequence length="322" mass="32407">MGLIFYVSVACSLTGFVLSILGVFAGNTPGFMENYDVITLNTSALGRNYVPALVNALDTRAVLDKAGGAGDGANGSATAELRPRKLTLPAAEGVLAGLPADTAADDMASVLGISQFYSLHVLGACEGTYAPNATASSGTWRNVSVCSASLGAKQLNFSARIDHELSMQFTGPASLAALGASSSLLAALNRVPTLGLALTVFYIVGAAAAGLSLLLTGASLVTRSSYARKTVLFNLAAAAGAALALLVAALVATVAGGAAVDSINRLGRETIGMAAARGKSFANMTWAAFGLMTVAALYWARELQADVRAAAAAAAKKRAAAA</sequence>
<feature type="transmembrane region" description="Helical" evidence="1">
    <location>
        <begin position="233"/>
        <end position="260"/>
    </location>
</feature>
<evidence type="ECO:0000256" key="1">
    <source>
        <dbReference type="SAM" id="Phobius"/>
    </source>
</evidence>
<dbReference type="STRING" id="1081102.A0A167Y1J4"/>
<keyword evidence="1" id="KW-0812">Transmembrane</keyword>
<dbReference type="GO" id="GO:0051285">
    <property type="term" value="C:cell cortex of cell tip"/>
    <property type="evidence" value="ECO:0007669"/>
    <property type="project" value="TreeGrafter"/>
</dbReference>
<comment type="caution">
    <text evidence="2">The sequence shown here is derived from an EMBL/GenBank/DDBJ whole genome shotgun (WGS) entry which is preliminary data.</text>
</comment>